<proteinExistence type="inferred from homology"/>
<dbReference type="AlphaFoldDB" id="A0A2Z6DW17"/>
<comment type="cofactor">
    <cofactor evidence="9">
        <name>Mg(2+)</name>
        <dbReference type="ChEBI" id="CHEBI:18420"/>
    </cofactor>
</comment>
<dbReference type="EC" id="4.1.3.17" evidence="10"/>
<dbReference type="InterPro" id="IPR005493">
    <property type="entry name" value="RraA/RraA-like"/>
</dbReference>
<dbReference type="GO" id="GO:0051252">
    <property type="term" value="P:regulation of RNA metabolic process"/>
    <property type="evidence" value="ECO:0007669"/>
    <property type="project" value="InterPro"/>
</dbReference>
<keyword evidence="12" id="KW-1185">Reference proteome</keyword>
<dbReference type="NCBIfam" id="NF006875">
    <property type="entry name" value="PRK09372.1"/>
    <property type="match status" value="1"/>
</dbReference>
<feature type="binding site" evidence="9">
    <location>
        <position position="98"/>
    </location>
    <ligand>
        <name>Mg(2+)</name>
        <dbReference type="ChEBI" id="CHEBI:18420"/>
    </ligand>
</feature>
<evidence type="ECO:0000256" key="4">
    <source>
        <dbReference type="ARBA" id="ARBA00011233"/>
    </source>
</evidence>
<dbReference type="Pfam" id="PF03737">
    <property type="entry name" value="RraA-like"/>
    <property type="match status" value="1"/>
</dbReference>
<evidence type="ECO:0000256" key="10">
    <source>
        <dbReference type="RuleBase" id="RU004338"/>
    </source>
</evidence>
<dbReference type="GO" id="GO:0046872">
    <property type="term" value="F:metal ion binding"/>
    <property type="evidence" value="ECO:0007669"/>
    <property type="project" value="UniProtKB-KW"/>
</dbReference>
<dbReference type="KEGG" id="htl:HPTL_0334"/>
<dbReference type="PANTHER" id="PTHR33254:SF4">
    <property type="entry name" value="4-HYDROXY-4-METHYL-2-OXOGLUTARATE ALDOLASE 3-RELATED"/>
    <property type="match status" value="1"/>
</dbReference>
<feature type="binding site" evidence="9">
    <location>
        <begin position="75"/>
        <end position="78"/>
    </location>
    <ligand>
        <name>substrate</name>
    </ligand>
</feature>
<comment type="similarity">
    <text evidence="3 10">Belongs to the class II aldolase/RraA-like family.</text>
</comment>
<keyword evidence="6 10" id="KW-0456">Lyase</keyword>
<comment type="catalytic activity">
    <reaction evidence="8 10">
        <text>oxaloacetate + H(+) = pyruvate + CO2</text>
        <dbReference type="Rhea" id="RHEA:15641"/>
        <dbReference type="ChEBI" id="CHEBI:15361"/>
        <dbReference type="ChEBI" id="CHEBI:15378"/>
        <dbReference type="ChEBI" id="CHEBI:16452"/>
        <dbReference type="ChEBI" id="CHEBI:16526"/>
        <dbReference type="EC" id="4.1.1.112"/>
    </reaction>
</comment>
<evidence type="ECO:0000313" key="11">
    <source>
        <dbReference type="EMBL" id="BBD76602.1"/>
    </source>
</evidence>
<dbReference type="InterPro" id="IPR010203">
    <property type="entry name" value="RraA"/>
</dbReference>
<keyword evidence="9" id="KW-0460">Magnesium</keyword>
<dbReference type="RefSeq" id="WP_119334425.1">
    <property type="nucleotide sequence ID" value="NZ_AP018558.1"/>
</dbReference>
<dbReference type="EMBL" id="AP018558">
    <property type="protein sequence ID" value="BBD76602.1"/>
    <property type="molecule type" value="Genomic_DNA"/>
</dbReference>
<dbReference type="EC" id="4.1.1.112" evidence="10"/>
<evidence type="ECO:0000256" key="3">
    <source>
        <dbReference type="ARBA" id="ARBA00008621"/>
    </source>
</evidence>
<organism evidence="11 12">
    <name type="scientific">Hydrogenophilus thermoluteolus</name>
    <name type="common">Pseudomonas hydrogenothermophila</name>
    <dbReference type="NCBI Taxonomy" id="297"/>
    <lineage>
        <taxon>Bacteria</taxon>
        <taxon>Pseudomonadati</taxon>
        <taxon>Pseudomonadota</taxon>
        <taxon>Hydrogenophilia</taxon>
        <taxon>Hydrogenophilales</taxon>
        <taxon>Hydrogenophilaceae</taxon>
        <taxon>Hydrogenophilus</taxon>
    </lineage>
</organism>
<dbReference type="Proteomes" id="UP000262004">
    <property type="component" value="Chromosome"/>
</dbReference>
<dbReference type="NCBIfam" id="TIGR01935">
    <property type="entry name" value="NOT-MenG"/>
    <property type="match status" value="1"/>
</dbReference>
<evidence type="ECO:0000256" key="6">
    <source>
        <dbReference type="ARBA" id="ARBA00023239"/>
    </source>
</evidence>
<dbReference type="InterPro" id="IPR036704">
    <property type="entry name" value="RraA/RraA-like_sf"/>
</dbReference>
<dbReference type="GO" id="GO:0047443">
    <property type="term" value="F:4-hydroxy-4-methyl-2-oxoglutarate aldolase activity"/>
    <property type="evidence" value="ECO:0007669"/>
    <property type="project" value="UniProtKB-EC"/>
</dbReference>
<accession>A0A2Z6DW17</accession>
<dbReference type="GO" id="GO:0008948">
    <property type="term" value="F:oxaloacetate decarboxylase activity"/>
    <property type="evidence" value="ECO:0007669"/>
    <property type="project" value="UniProtKB-EC"/>
</dbReference>
<evidence type="ECO:0000256" key="8">
    <source>
        <dbReference type="ARBA" id="ARBA00047973"/>
    </source>
</evidence>
<evidence type="ECO:0000256" key="5">
    <source>
        <dbReference type="ARBA" id="ARBA00022723"/>
    </source>
</evidence>
<dbReference type="PANTHER" id="PTHR33254">
    <property type="entry name" value="4-HYDROXY-4-METHYL-2-OXOGLUTARATE ALDOLASE 3-RELATED"/>
    <property type="match status" value="1"/>
</dbReference>
<comment type="cofactor">
    <cofactor evidence="2 10">
        <name>a divalent metal cation</name>
        <dbReference type="ChEBI" id="CHEBI:60240"/>
    </cofactor>
</comment>
<dbReference type="GO" id="GO:0008428">
    <property type="term" value="F:ribonuclease inhibitor activity"/>
    <property type="evidence" value="ECO:0007669"/>
    <property type="project" value="InterPro"/>
</dbReference>
<dbReference type="Gene3D" id="3.50.30.40">
    <property type="entry name" value="Ribonuclease E inhibitor RraA/RraA-like"/>
    <property type="match status" value="1"/>
</dbReference>
<dbReference type="OrthoDB" id="943692at2"/>
<gene>
    <name evidence="11" type="ORF">HPTL_0334</name>
</gene>
<reference evidence="11 12" key="1">
    <citation type="submission" date="2018-04" db="EMBL/GenBank/DDBJ databases">
        <title>Complete genome sequence of Hydrogenophilus thermoluteolus TH-1.</title>
        <authorList>
            <person name="Arai H."/>
        </authorList>
    </citation>
    <scope>NUCLEOTIDE SEQUENCE [LARGE SCALE GENOMIC DNA]</scope>
    <source>
        <strain evidence="11 12">TH-1</strain>
    </source>
</reference>
<dbReference type="SUPFAM" id="SSF89562">
    <property type="entry name" value="RraA-like"/>
    <property type="match status" value="1"/>
</dbReference>
<evidence type="ECO:0000313" key="12">
    <source>
        <dbReference type="Proteomes" id="UP000262004"/>
    </source>
</evidence>
<comment type="function">
    <text evidence="7 10">Catalyzes the aldol cleavage of 4-hydroxy-4-methyl-2-oxoglutarate (HMG) into 2 molecules of pyruvate. Also contains a secondary oxaloacetate (OAA) decarboxylase activity due to the common pyruvate enolate transition state formed following C-C bond cleavage in the retro-aldol and decarboxylation reactions.</text>
</comment>
<comment type="catalytic activity">
    <reaction evidence="1 10">
        <text>4-hydroxy-4-methyl-2-oxoglutarate = 2 pyruvate</text>
        <dbReference type="Rhea" id="RHEA:22748"/>
        <dbReference type="ChEBI" id="CHEBI:15361"/>
        <dbReference type="ChEBI" id="CHEBI:58276"/>
        <dbReference type="EC" id="4.1.3.17"/>
    </reaction>
</comment>
<evidence type="ECO:0000256" key="7">
    <source>
        <dbReference type="ARBA" id="ARBA00025046"/>
    </source>
</evidence>
<keyword evidence="5 9" id="KW-0479">Metal-binding</keyword>
<evidence type="ECO:0000256" key="9">
    <source>
        <dbReference type="PIRSR" id="PIRSR605493-1"/>
    </source>
</evidence>
<name>A0A2Z6DW17_HYDTE</name>
<protein>
    <recommendedName>
        <fullName evidence="10">4-hydroxy-4-methyl-2-oxoglutarate aldolase</fullName>
        <shortName evidence="10">HMG aldolase</shortName>
        <ecNumber evidence="10">4.1.1.112</ecNumber>
        <ecNumber evidence="10">4.1.3.17</ecNumber>
    </recommendedName>
    <alternativeName>
        <fullName evidence="10">Oxaloacetate decarboxylase</fullName>
    </alternativeName>
</protein>
<feature type="binding site" evidence="9">
    <location>
        <position position="97"/>
    </location>
    <ligand>
        <name>substrate</name>
    </ligand>
</feature>
<sequence length="159" mass="16820">MTFQTTDLCDAFESELQVLAPILRSYGGARCAGGPIRTLKIFEDNALVRETLATPGEGAVLVIDGGGSLRRALLGDQLAELAVQNGWAGVIVYGAIRDSRAIGQLPLGVWAMGTIPLKTVKRGEGQRDIPVTFGGVTFTPGHFVYADEDGVIVAPRPLL</sequence>
<evidence type="ECO:0000256" key="1">
    <source>
        <dbReference type="ARBA" id="ARBA00001342"/>
    </source>
</evidence>
<evidence type="ECO:0000256" key="2">
    <source>
        <dbReference type="ARBA" id="ARBA00001968"/>
    </source>
</evidence>
<comment type="subunit">
    <text evidence="4 10">Homotrimer.</text>
</comment>
<dbReference type="CDD" id="cd16841">
    <property type="entry name" value="RraA_family"/>
    <property type="match status" value="1"/>
</dbReference>